<reference evidence="2 3" key="1">
    <citation type="journal article" date="2012" name="Int. J. Syst. Evol. Microbiol.">
        <title>Vibrio caribbeanicus sp. nov., isolated from the marine sponge Scleritoderma cyanea.</title>
        <authorList>
            <person name="Hoffmann M."/>
            <person name="Monday S.R."/>
            <person name="Allard M.W."/>
            <person name="Strain E.A."/>
            <person name="Whittaker P."/>
            <person name="Naum M."/>
            <person name="McCarthy P.J."/>
            <person name="Lopez J.V."/>
            <person name="Fischer M."/>
            <person name="Brown E.W."/>
        </authorList>
    </citation>
    <scope>NUCLEOTIDE SEQUENCE [LARGE SCALE GENOMIC DNA]</scope>
    <source>
        <strain evidence="3">DSMZ 21326</strain>
    </source>
</reference>
<keyword evidence="1" id="KW-0732">Signal</keyword>
<protein>
    <submittedName>
        <fullName evidence="2">Uncharacterized protein</fullName>
    </submittedName>
</protein>
<name>E8MBP6_PHOS4</name>
<comment type="caution">
    <text evidence="2">The sequence shown here is derived from an EMBL/GenBank/DDBJ whole genome shotgun (WGS) entry which is preliminary data.</text>
</comment>
<sequence>MKKILLLLSLVLTSPLSYAQEATGTIDELRVCGYNGGSGARWARVVQFKVAGKWFGIYADYMTHAHDNDNNLMVSMLMMAYSQQQVVQINATDSWNSGFSKCGTSSSGAVLHDNPGDYIRLSTSL</sequence>
<organism evidence="2 3">
    <name type="scientific">Vibrio sinaloensis DSM 21326</name>
    <dbReference type="NCBI Taxonomy" id="945550"/>
    <lineage>
        <taxon>Bacteria</taxon>
        <taxon>Pseudomonadati</taxon>
        <taxon>Pseudomonadota</taxon>
        <taxon>Gammaproteobacteria</taxon>
        <taxon>Vibrionales</taxon>
        <taxon>Vibrionaceae</taxon>
        <taxon>Vibrio</taxon>
        <taxon>Vibrio oreintalis group</taxon>
    </lineage>
</organism>
<proteinExistence type="predicted"/>
<dbReference type="RefSeq" id="WP_008080287.1">
    <property type="nucleotide sequence ID" value="NZ_AEVT01000100.1"/>
</dbReference>
<dbReference type="Proteomes" id="UP000006228">
    <property type="component" value="Unassembled WGS sequence"/>
</dbReference>
<accession>E8MBP6</accession>
<evidence type="ECO:0000313" key="3">
    <source>
        <dbReference type="Proteomes" id="UP000006228"/>
    </source>
</evidence>
<evidence type="ECO:0000313" key="2">
    <source>
        <dbReference type="EMBL" id="EGA68632.1"/>
    </source>
</evidence>
<gene>
    <name evidence="2" type="ORF">VISI1226_21629</name>
</gene>
<feature type="chain" id="PRO_5003228131" evidence="1">
    <location>
        <begin position="20"/>
        <end position="125"/>
    </location>
</feature>
<dbReference type="EMBL" id="AEVT01000100">
    <property type="protein sequence ID" value="EGA68632.1"/>
    <property type="molecule type" value="Genomic_DNA"/>
</dbReference>
<feature type="signal peptide" evidence="1">
    <location>
        <begin position="1"/>
        <end position="19"/>
    </location>
</feature>
<evidence type="ECO:0000256" key="1">
    <source>
        <dbReference type="SAM" id="SignalP"/>
    </source>
</evidence>
<dbReference type="OrthoDB" id="5878595at2"/>
<dbReference type="eggNOG" id="ENOG5031PKC">
    <property type="taxonomic scope" value="Bacteria"/>
</dbReference>
<dbReference type="GeneID" id="95570970"/>
<dbReference type="AlphaFoldDB" id="E8MBP6"/>